<evidence type="ECO:0008006" key="5">
    <source>
        <dbReference type="Google" id="ProtNLM"/>
    </source>
</evidence>
<reference evidence="4" key="1">
    <citation type="submission" date="2017-08" db="EMBL/GenBank/DDBJ databases">
        <title>Draft genome sequence of Lactococcus sp. strain Rs-Y01, isolated from the gut of the lower termite Reticulitermes speratus.</title>
        <authorList>
            <person name="Ohkuma M."/>
            <person name="Yuki M."/>
        </authorList>
    </citation>
    <scope>NUCLEOTIDE SEQUENCE [LARGE SCALE GENOMIC DNA]</scope>
    <source>
        <strain evidence="4">Rs-Y01</strain>
    </source>
</reference>
<sequence length="410" mass="47075">MISRPKYLSKIIPFIDTELIKVISGVRRSGKSFLLEAIRDHILAQNPKHHIIEINFEKLEFEPLLDYHALNDYLTDKIDATLPKKSYIFLDEIQEVTGFEKVINSLRATYREQVDIFVTGSNAKLLSSELSTLIAGRYVEFDVYPFTFDEYLSAKKLHYPDVSNTEAFMTYINDGGMPFIVAQNLLPEQRDNYLSDVYNSIILKDVIERNQIRDADLLKRIYRFAIGNVGRIFSSLSVVKFLKNEHINTSVATVNNYIDAGVDAYFYIPVRKFNMEGKKLLKTQEKIYTVDHGLRQAILGRNEQDIELILENIVLLELKSRGYQVTVGSSNALEVDFIAEKVVNHQLEKLYIQVSYLLASAETAKREFASLESIADSFPKYVLTLDSLLRGNDKGIQHLNLVDWLLKDDH</sequence>
<evidence type="ECO:0000313" key="3">
    <source>
        <dbReference type="EMBL" id="GAX46702.1"/>
    </source>
</evidence>
<name>A0A224X9S4_9LACT</name>
<evidence type="ECO:0000259" key="1">
    <source>
        <dbReference type="Pfam" id="PF13173"/>
    </source>
</evidence>
<dbReference type="OrthoDB" id="9801684at2"/>
<evidence type="ECO:0000259" key="2">
    <source>
        <dbReference type="Pfam" id="PF13635"/>
    </source>
</evidence>
<dbReference type="InterPro" id="IPR027417">
    <property type="entry name" value="P-loop_NTPase"/>
</dbReference>
<accession>A0A224X9S4</accession>
<keyword evidence="4" id="KW-1185">Reference proteome</keyword>
<dbReference type="InterPro" id="IPR025420">
    <property type="entry name" value="DUF4143"/>
</dbReference>
<dbReference type="AlphaFoldDB" id="A0A224X9S4"/>
<dbReference type="RefSeq" id="WP_094783776.1">
    <property type="nucleotide sequence ID" value="NZ_BEDT01000001.1"/>
</dbReference>
<proteinExistence type="predicted"/>
<dbReference type="Pfam" id="PF13173">
    <property type="entry name" value="AAA_14"/>
    <property type="match status" value="1"/>
</dbReference>
<dbReference type="InterPro" id="IPR041682">
    <property type="entry name" value="AAA_14"/>
</dbReference>
<evidence type="ECO:0000313" key="4">
    <source>
        <dbReference type="Proteomes" id="UP000218689"/>
    </source>
</evidence>
<feature type="domain" description="DUF4143" evidence="2">
    <location>
        <begin position="204"/>
        <end position="341"/>
    </location>
</feature>
<dbReference type="Pfam" id="PF13635">
    <property type="entry name" value="DUF4143"/>
    <property type="match status" value="1"/>
</dbReference>
<dbReference type="SUPFAM" id="SSF52540">
    <property type="entry name" value="P-loop containing nucleoside triphosphate hydrolases"/>
    <property type="match status" value="1"/>
</dbReference>
<comment type="caution">
    <text evidence="3">The sequence shown here is derived from an EMBL/GenBank/DDBJ whole genome shotgun (WGS) entry which is preliminary data.</text>
</comment>
<protein>
    <recommendedName>
        <fullName evidence="5">AAA domain-containing protein</fullName>
    </recommendedName>
</protein>
<dbReference type="PANTHER" id="PTHR33295:SF20">
    <property type="entry name" value="ATPASE"/>
    <property type="match status" value="1"/>
</dbReference>
<organism evidence="3 4">
    <name type="scientific">Pseudolactococcus reticulitermitis</name>
    <dbReference type="NCBI Taxonomy" id="2025039"/>
    <lineage>
        <taxon>Bacteria</taxon>
        <taxon>Bacillati</taxon>
        <taxon>Bacillota</taxon>
        <taxon>Bacilli</taxon>
        <taxon>Lactobacillales</taxon>
        <taxon>Streptococcaceae</taxon>
        <taxon>Pseudolactococcus</taxon>
    </lineage>
</organism>
<dbReference type="EMBL" id="BEDT01000001">
    <property type="protein sequence ID" value="GAX46702.1"/>
    <property type="molecule type" value="Genomic_DNA"/>
</dbReference>
<dbReference type="Proteomes" id="UP000218689">
    <property type="component" value="Unassembled WGS sequence"/>
</dbReference>
<dbReference type="PANTHER" id="PTHR33295">
    <property type="entry name" value="ATPASE"/>
    <property type="match status" value="1"/>
</dbReference>
<feature type="domain" description="AAA" evidence="1">
    <location>
        <begin position="20"/>
        <end position="152"/>
    </location>
</feature>
<gene>
    <name evidence="3" type="ORF">RsY01_281</name>
</gene>